<dbReference type="InterPro" id="IPR007236">
    <property type="entry name" value="SlyX"/>
</dbReference>
<sequence>MDLNHIDGSGESQEIRRLIESLQIEQAYHHDSIEAIEKTLLQQHQQIQQLQTQLKLLSEYLKTLREEAIRNPADEAPPPHY</sequence>
<dbReference type="PANTHER" id="PTHR36508:SF1">
    <property type="entry name" value="PROTEIN SLYX"/>
    <property type="match status" value="1"/>
</dbReference>
<protein>
    <submittedName>
        <fullName evidence="2">SlyX family protein</fullName>
    </submittedName>
</protein>
<feature type="coiled-coil region" evidence="1">
    <location>
        <begin position="33"/>
        <end position="67"/>
    </location>
</feature>
<gene>
    <name evidence="2" type="ORF">H8792_000775</name>
</gene>
<reference evidence="2 3" key="1">
    <citation type="submission" date="2020-06" db="EMBL/GenBank/DDBJ databases">
        <authorList>
            <person name="Scott K."/>
        </authorList>
    </citation>
    <scope>NUCLEOTIDE SEQUENCE [LARGE SCALE GENOMIC DNA]</scope>
    <source>
        <strain evidence="2 3">HH1</strain>
    </source>
</reference>
<evidence type="ECO:0000313" key="2">
    <source>
        <dbReference type="EMBL" id="MBF6056872.1"/>
    </source>
</evidence>
<dbReference type="PANTHER" id="PTHR36508">
    <property type="entry name" value="PROTEIN SLYX"/>
    <property type="match status" value="1"/>
</dbReference>
<keyword evidence="3" id="KW-1185">Reference proteome</keyword>
<evidence type="ECO:0000313" key="3">
    <source>
        <dbReference type="Proteomes" id="UP001193680"/>
    </source>
</evidence>
<reference evidence="2 3" key="2">
    <citation type="submission" date="2020-11" db="EMBL/GenBank/DDBJ databases">
        <title>Sulfur oxidizing isolate from Hospital Hole Sinkhole.</title>
        <authorList>
            <person name="Scott K.M."/>
        </authorList>
    </citation>
    <scope>NUCLEOTIDE SEQUENCE [LARGE SCALE GENOMIC DNA]</scope>
    <source>
        <strain evidence="2 3">HH1</strain>
    </source>
</reference>
<keyword evidence="1" id="KW-0175">Coiled coil</keyword>
<organism evidence="2 3">
    <name type="scientific">Thiomicrorhabdus heinhorstiae</name>
    <dbReference type="NCBI Taxonomy" id="2748010"/>
    <lineage>
        <taxon>Bacteria</taxon>
        <taxon>Pseudomonadati</taxon>
        <taxon>Pseudomonadota</taxon>
        <taxon>Gammaproteobacteria</taxon>
        <taxon>Thiotrichales</taxon>
        <taxon>Piscirickettsiaceae</taxon>
        <taxon>Thiomicrorhabdus</taxon>
    </lineage>
</organism>
<proteinExistence type="predicted"/>
<dbReference type="Proteomes" id="UP001193680">
    <property type="component" value="Unassembled WGS sequence"/>
</dbReference>
<name>A0ABS0BSP6_9GAMM</name>
<dbReference type="RefSeq" id="WP_194947232.1">
    <property type="nucleotide sequence ID" value="NZ_JACBGI020000001.1"/>
</dbReference>
<accession>A0ABS0BSP6</accession>
<dbReference type="EMBL" id="JACBGI020000001">
    <property type="protein sequence ID" value="MBF6056872.1"/>
    <property type="molecule type" value="Genomic_DNA"/>
</dbReference>
<comment type="caution">
    <text evidence="2">The sequence shown here is derived from an EMBL/GenBank/DDBJ whole genome shotgun (WGS) entry which is preliminary data.</text>
</comment>
<evidence type="ECO:0000256" key="1">
    <source>
        <dbReference type="SAM" id="Coils"/>
    </source>
</evidence>
<dbReference type="Pfam" id="PF04102">
    <property type="entry name" value="SlyX"/>
    <property type="match status" value="1"/>
</dbReference>